<evidence type="ECO:0000313" key="4">
    <source>
        <dbReference type="Proteomes" id="UP000319342"/>
    </source>
</evidence>
<dbReference type="RefSeq" id="WP_145192102.1">
    <property type="nucleotide sequence ID" value="NZ_CP036290.1"/>
</dbReference>
<reference evidence="3 4" key="1">
    <citation type="submission" date="2019-02" db="EMBL/GenBank/DDBJ databases">
        <title>Deep-cultivation of Planctomycetes and their phenomic and genomic characterization uncovers novel biology.</title>
        <authorList>
            <person name="Wiegand S."/>
            <person name="Jogler M."/>
            <person name="Boedeker C."/>
            <person name="Pinto D."/>
            <person name="Vollmers J."/>
            <person name="Rivas-Marin E."/>
            <person name="Kohn T."/>
            <person name="Peeters S.H."/>
            <person name="Heuer A."/>
            <person name="Rast P."/>
            <person name="Oberbeckmann S."/>
            <person name="Bunk B."/>
            <person name="Jeske O."/>
            <person name="Meyerdierks A."/>
            <person name="Storesund J.E."/>
            <person name="Kallscheuer N."/>
            <person name="Luecker S."/>
            <person name="Lage O.M."/>
            <person name="Pohl T."/>
            <person name="Merkel B.J."/>
            <person name="Hornburger P."/>
            <person name="Mueller R.-W."/>
            <person name="Bruemmer F."/>
            <person name="Labrenz M."/>
            <person name="Spormann A.M."/>
            <person name="Op den Camp H."/>
            <person name="Overmann J."/>
            <person name="Amann R."/>
            <person name="Jetten M.S.M."/>
            <person name="Mascher T."/>
            <person name="Medema M.H."/>
            <person name="Devos D.P."/>
            <person name="Kaster A.-K."/>
            <person name="Ovreas L."/>
            <person name="Rohde M."/>
            <person name="Galperin M.Y."/>
            <person name="Jogler C."/>
        </authorList>
    </citation>
    <scope>NUCLEOTIDE SEQUENCE [LARGE SCALE GENOMIC DNA]</scope>
    <source>
        <strain evidence="3 4">Pla163</strain>
    </source>
</reference>
<organism evidence="3 4">
    <name type="scientific">Rohdeia mirabilis</name>
    <dbReference type="NCBI Taxonomy" id="2528008"/>
    <lineage>
        <taxon>Bacteria</taxon>
        <taxon>Pseudomonadati</taxon>
        <taxon>Planctomycetota</taxon>
        <taxon>Planctomycetia</taxon>
        <taxon>Planctomycetia incertae sedis</taxon>
        <taxon>Rohdeia</taxon>
    </lineage>
</organism>
<feature type="domain" description="Methyltransferase" evidence="2">
    <location>
        <begin position="43"/>
        <end position="139"/>
    </location>
</feature>
<dbReference type="EMBL" id="CP036290">
    <property type="protein sequence ID" value="QDU86585.1"/>
    <property type="molecule type" value="Genomic_DNA"/>
</dbReference>
<proteinExistence type="predicted"/>
<evidence type="ECO:0000313" key="3">
    <source>
        <dbReference type="EMBL" id="QDU86585.1"/>
    </source>
</evidence>
<dbReference type="GO" id="GO:0032259">
    <property type="term" value="P:methylation"/>
    <property type="evidence" value="ECO:0007669"/>
    <property type="project" value="UniProtKB-KW"/>
</dbReference>
<dbReference type="Proteomes" id="UP000319342">
    <property type="component" value="Chromosome"/>
</dbReference>
<keyword evidence="1 3" id="KW-0808">Transferase</keyword>
<accession>A0A518D533</accession>
<gene>
    <name evidence="3" type="primary">cmoA</name>
    <name evidence="3" type="ORF">Pla163_37360</name>
</gene>
<dbReference type="EC" id="2.1.1.-" evidence="3"/>
<dbReference type="InterPro" id="IPR029063">
    <property type="entry name" value="SAM-dependent_MTases_sf"/>
</dbReference>
<dbReference type="Gene3D" id="3.40.50.150">
    <property type="entry name" value="Vaccinia Virus protein VP39"/>
    <property type="match status" value="1"/>
</dbReference>
<evidence type="ECO:0000259" key="2">
    <source>
        <dbReference type="Pfam" id="PF13649"/>
    </source>
</evidence>
<name>A0A518D533_9BACT</name>
<dbReference type="AlphaFoldDB" id="A0A518D533"/>
<keyword evidence="4" id="KW-1185">Reference proteome</keyword>
<dbReference type="PANTHER" id="PTHR43861">
    <property type="entry name" value="TRANS-ACONITATE 2-METHYLTRANSFERASE-RELATED"/>
    <property type="match status" value="1"/>
</dbReference>
<protein>
    <submittedName>
        <fullName evidence="3">tRNA (Cmo5U34)-methyltransferase</fullName>
        <ecNumber evidence="3">2.1.1.-</ecNumber>
    </submittedName>
</protein>
<dbReference type="OrthoDB" id="253007at2"/>
<sequence>MLPPIDPLTAEFGDLYDELPLWSAPFLERLLARVPLRPDLRAVDVGCGTGQLAVELAERCGEHARIVAVDPWSAAVTRLRRKLEQRGLTRRVEVQERDAIDLDVPDGSVHVVASNLGLNNFANAGAVLARCGRALAPDGRLLLTTNLRGHFGAFYEAFDGALADLGLGHERRALAAHVDARATLASLTAQLTEADLEVTHTETWSGTWRFADSAALFGHWFVRLAFRGEWEALVPEGARKHVFDAVAARLDCSGALELEVPSALVEARSARC</sequence>
<dbReference type="CDD" id="cd02440">
    <property type="entry name" value="AdoMet_MTases"/>
    <property type="match status" value="1"/>
</dbReference>
<dbReference type="GO" id="GO:0008168">
    <property type="term" value="F:methyltransferase activity"/>
    <property type="evidence" value="ECO:0007669"/>
    <property type="project" value="UniProtKB-KW"/>
</dbReference>
<dbReference type="InterPro" id="IPR041698">
    <property type="entry name" value="Methyltransf_25"/>
</dbReference>
<dbReference type="Pfam" id="PF13649">
    <property type="entry name" value="Methyltransf_25"/>
    <property type="match status" value="1"/>
</dbReference>
<dbReference type="SUPFAM" id="SSF53335">
    <property type="entry name" value="S-adenosyl-L-methionine-dependent methyltransferases"/>
    <property type="match status" value="1"/>
</dbReference>
<keyword evidence="3" id="KW-0489">Methyltransferase</keyword>
<evidence type="ECO:0000256" key="1">
    <source>
        <dbReference type="ARBA" id="ARBA00022679"/>
    </source>
</evidence>